<evidence type="ECO:0000259" key="5">
    <source>
        <dbReference type="PROSITE" id="PS00622"/>
    </source>
</evidence>
<dbReference type="Proteomes" id="UP001589646">
    <property type="component" value="Unassembled WGS sequence"/>
</dbReference>
<sequence length="201" mass="22398">MADPSGDAPPSQDDAVVIERSWDEPERFGAVFDAHYAEIHRYVSRRLGPHAADDVSAETFALAFRQRRRYDTSHRSARPWLYGIATNLISRHRRNEVRLLRAVDRLHPEANSARGHEDEVTAKVSAQAVKGALARAIAALPADQRDVLLLVALSGLSYDEVAQALDVPFGTVSSRLNRARKKLRKALGGTNPLFDEEETHR</sequence>
<dbReference type="Pfam" id="PF08281">
    <property type="entry name" value="Sigma70_r4_2"/>
    <property type="match status" value="1"/>
</dbReference>
<dbReference type="Gene3D" id="1.10.10.10">
    <property type="entry name" value="Winged helix-like DNA-binding domain superfamily/Winged helix DNA-binding domain"/>
    <property type="match status" value="1"/>
</dbReference>
<dbReference type="NCBIfam" id="TIGR02937">
    <property type="entry name" value="sigma70-ECF"/>
    <property type="match status" value="1"/>
</dbReference>
<dbReference type="InterPro" id="IPR036388">
    <property type="entry name" value="WH-like_DNA-bd_sf"/>
</dbReference>
<organism evidence="6 7">
    <name type="scientific">Nonomuraea roseola</name>
    <dbReference type="NCBI Taxonomy" id="46179"/>
    <lineage>
        <taxon>Bacteria</taxon>
        <taxon>Bacillati</taxon>
        <taxon>Actinomycetota</taxon>
        <taxon>Actinomycetes</taxon>
        <taxon>Streptosporangiales</taxon>
        <taxon>Streptosporangiaceae</taxon>
        <taxon>Nonomuraea</taxon>
    </lineage>
</organism>
<dbReference type="Pfam" id="PF04542">
    <property type="entry name" value="Sigma70_r2"/>
    <property type="match status" value="1"/>
</dbReference>
<keyword evidence="4" id="KW-0804">Transcription</keyword>
<dbReference type="InterPro" id="IPR013324">
    <property type="entry name" value="RNA_pol_sigma_r3/r4-like"/>
</dbReference>
<feature type="domain" description="HTH luxR-type" evidence="5">
    <location>
        <begin position="155"/>
        <end position="182"/>
    </location>
</feature>
<evidence type="ECO:0000256" key="2">
    <source>
        <dbReference type="ARBA" id="ARBA00023015"/>
    </source>
</evidence>
<evidence type="ECO:0000256" key="1">
    <source>
        <dbReference type="ARBA" id="ARBA00010641"/>
    </source>
</evidence>
<dbReference type="PANTHER" id="PTHR43133:SF25">
    <property type="entry name" value="RNA POLYMERASE SIGMA FACTOR RFAY-RELATED"/>
    <property type="match status" value="1"/>
</dbReference>
<dbReference type="SUPFAM" id="SSF88946">
    <property type="entry name" value="Sigma2 domain of RNA polymerase sigma factors"/>
    <property type="match status" value="1"/>
</dbReference>
<dbReference type="InterPro" id="IPR007627">
    <property type="entry name" value="RNA_pol_sigma70_r2"/>
</dbReference>
<dbReference type="CDD" id="cd06171">
    <property type="entry name" value="Sigma70_r4"/>
    <property type="match status" value="1"/>
</dbReference>
<dbReference type="InterPro" id="IPR013249">
    <property type="entry name" value="RNA_pol_sigma70_r4_t2"/>
</dbReference>
<comment type="similarity">
    <text evidence="1">Belongs to the sigma-70 factor family. ECF subfamily.</text>
</comment>
<evidence type="ECO:0000313" key="6">
    <source>
        <dbReference type="EMBL" id="MFB9532146.1"/>
    </source>
</evidence>
<reference evidence="6 7" key="1">
    <citation type="submission" date="2024-09" db="EMBL/GenBank/DDBJ databases">
        <authorList>
            <person name="Sun Q."/>
            <person name="Mori K."/>
        </authorList>
    </citation>
    <scope>NUCLEOTIDE SEQUENCE [LARGE SCALE GENOMIC DNA]</scope>
    <source>
        <strain evidence="6 7">JCM 3323</strain>
    </source>
</reference>
<protein>
    <submittedName>
        <fullName evidence="6">RNA polymerase sigma factor</fullName>
    </submittedName>
</protein>
<dbReference type="EMBL" id="JBHMCE010000013">
    <property type="protein sequence ID" value="MFB9532146.1"/>
    <property type="molecule type" value="Genomic_DNA"/>
</dbReference>
<dbReference type="RefSeq" id="WP_346130300.1">
    <property type="nucleotide sequence ID" value="NZ_BAAAXC010000015.1"/>
</dbReference>
<dbReference type="PANTHER" id="PTHR43133">
    <property type="entry name" value="RNA POLYMERASE ECF-TYPE SIGMA FACTO"/>
    <property type="match status" value="1"/>
</dbReference>
<keyword evidence="2" id="KW-0805">Transcription regulation</keyword>
<dbReference type="InterPro" id="IPR014284">
    <property type="entry name" value="RNA_pol_sigma-70_dom"/>
</dbReference>
<evidence type="ECO:0000256" key="4">
    <source>
        <dbReference type="ARBA" id="ARBA00023163"/>
    </source>
</evidence>
<gene>
    <name evidence="6" type="ORF">ACFFRN_36540</name>
</gene>
<comment type="caution">
    <text evidence="6">The sequence shown here is derived from an EMBL/GenBank/DDBJ whole genome shotgun (WGS) entry which is preliminary data.</text>
</comment>
<dbReference type="PROSITE" id="PS00622">
    <property type="entry name" value="HTH_LUXR_1"/>
    <property type="match status" value="1"/>
</dbReference>
<dbReference type="Gene3D" id="1.10.1740.10">
    <property type="match status" value="1"/>
</dbReference>
<keyword evidence="7" id="KW-1185">Reference proteome</keyword>
<dbReference type="SUPFAM" id="SSF88659">
    <property type="entry name" value="Sigma3 and sigma4 domains of RNA polymerase sigma factors"/>
    <property type="match status" value="1"/>
</dbReference>
<evidence type="ECO:0000256" key="3">
    <source>
        <dbReference type="ARBA" id="ARBA00023082"/>
    </source>
</evidence>
<keyword evidence="3" id="KW-0731">Sigma factor</keyword>
<accession>A0ABV5Q9J7</accession>
<proteinExistence type="inferred from homology"/>
<evidence type="ECO:0000313" key="7">
    <source>
        <dbReference type="Proteomes" id="UP001589646"/>
    </source>
</evidence>
<dbReference type="InterPro" id="IPR039425">
    <property type="entry name" value="RNA_pol_sigma-70-like"/>
</dbReference>
<dbReference type="InterPro" id="IPR013325">
    <property type="entry name" value="RNA_pol_sigma_r2"/>
</dbReference>
<name>A0ABV5Q9J7_9ACTN</name>
<dbReference type="InterPro" id="IPR000792">
    <property type="entry name" value="Tscrpt_reg_LuxR_C"/>
</dbReference>